<dbReference type="EMBL" id="JPMX01000024">
    <property type="protein sequence ID" value="KGH47271.1"/>
    <property type="molecule type" value="Genomic_DNA"/>
</dbReference>
<name>A0A098YBY1_9ACTN</name>
<keyword evidence="8 9" id="KW-0624">Polysaccharide degradation</keyword>
<evidence type="ECO:0000256" key="9">
    <source>
        <dbReference type="RuleBase" id="RU361174"/>
    </source>
</evidence>
<evidence type="ECO:0000256" key="4">
    <source>
        <dbReference type="ARBA" id="ARBA00022729"/>
    </source>
</evidence>
<evidence type="ECO:0000256" key="8">
    <source>
        <dbReference type="ARBA" id="ARBA00023326"/>
    </source>
</evidence>
<evidence type="ECO:0000313" key="12">
    <source>
        <dbReference type="EMBL" id="KGH47271.1"/>
    </source>
</evidence>
<evidence type="ECO:0000256" key="7">
    <source>
        <dbReference type="ARBA" id="ARBA00023295"/>
    </source>
</evidence>
<feature type="domain" description="GH10" evidence="11">
    <location>
        <begin position="80"/>
        <end position="384"/>
    </location>
</feature>
<dbReference type="RefSeq" id="WP_036334799.1">
    <property type="nucleotide sequence ID" value="NZ_JPMX01000024.1"/>
</dbReference>
<dbReference type="Gene3D" id="3.20.20.80">
    <property type="entry name" value="Glycosidases"/>
    <property type="match status" value="1"/>
</dbReference>
<keyword evidence="6 9" id="KW-0119">Carbohydrate metabolism</keyword>
<feature type="chain" id="PRO_5001950828" description="Beta-xylanase" evidence="10">
    <location>
        <begin position="33"/>
        <end position="394"/>
    </location>
</feature>
<comment type="catalytic activity">
    <reaction evidence="1 9">
        <text>Endohydrolysis of (1-&gt;4)-beta-D-xylosidic linkages in xylans.</text>
        <dbReference type="EC" id="3.2.1.8"/>
    </reaction>
</comment>
<dbReference type="GO" id="GO:0045493">
    <property type="term" value="P:xylan catabolic process"/>
    <property type="evidence" value="ECO:0007669"/>
    <property type="project" value="UniProtKB-KW"/>
</dbReference>
<evidence type="ECO:0000256" key="1">
    <source>
        <dbReference type="ARBA" id="ARBA00000681"/>
    </source>
</evidence>
<dbReference type="STRING" id="1522368.IN07_07675"/>
<proteinExistence type="inferred from homology"/>
<keyword evidence="4 10" id="KW-0732">Signal</keyword>
<dbReference type="SMART" id="SM00633">
    <property type="entry name" value="Glyco_10"/>
    <property type="match status" value="1"/>
</dbReference>
<comment type="caution">
    <text evidence="12">The sequence shown here is derived from an EMBL/GenBank/DDBJ whole genome shotgun (WGS) entry which is preliminary data.</text>
</comment>
<sequence>MRSQRSLSRTFVRCAVGVGMLPVLLGATLAPAAAGERGRVPDHAVEQRVHKALDRLGLRDVAPRDLEIGTAVAGGGHHLEQDYPDPFTYDQTYRKALAREFSSLSPENQMKWEFIHPEQGEYNFAPMDAIVEFAQRHGQEVRGHTLLWHSQNPAWLTEGDFTPDELRAILKDHIQTVVGRYAGKIEQWDVANEIFTDGPNPTLRPENIWISALGPGIIADAFRWAHEADPTAKLFLNDYAVDDIGPKSDAYYALSQELLAQGVPLHGFATQAHLSFGYPFPATLELNLQRFDDLGLETAITELDVRMPLGENGRPTQQQLEQQADWYRWALEACLGVEDCNSFTIWGFNDKYSWVPVFFEGTGAANVMFEDYTRKPAYWALAVTLAKARWLGVR</sequence>
<dbReference type="GO" id="GO:0031176">
    <property type="term" value="F:endo-1,4-beta-xylanase activity"/>
    <property type="evidence" value="ECO:0007669"/>
    <property type="project" value="UniProtKB-EC"/>
</dbReference>
<dbReference type="PROSITE" id="PS51760">
    <property type="entry name" value="GH10_2"/>
    <property type="match status" value="1"/>
</dbReference>
<evidence type="ECO:0000259" key="11">
    <source>
        <dbReference type="PROSITE" id="PS51760"/>
    </source>
</evidence>
<reference evidence="12 13" key="1">
    <citation type="submission" date="2014-07" db="EMBL/GenBank/DDBJ databases">
        <title>Biosystematic studies on Modestobacter strains isolated from extreme hyper-arid desert soil and from historic building.</title>
        <authorList>
            <person name="Bukarasam K."/>
            <person name="Bull A."/>
            <person name="Girard G."/>
            <person name="van Wezel G."/>
            <person name="Goodfellow M."/>
        </authorList>
    </citation>
    <scope>NUCLEOTIDE SEQUENCE [LARGE SCALE GENOMIC DNA]</scope>
    <source>
        <strain evidence="12 13">KNN45-2b</strain>
    </source>
</reference>
<keyword evidence="7 9" id="KW-0326">Glycosidase</keyword>
<dbReference type="Pfam" id="PF00331">
    <property type="entry name" value="Glyco_hydro_10"/>
    <property type="match status" value="1"/>
</dbReference>
<keyword evidence="5 9" id="KW-0378">Hydrolase</keyword>
<evidence type="ECO:0000256" key="3">
    <source>
        <dbReference type="ARBA" id="ARBA00022651"/>
    </source>
</evidence>
<evidence type="ECO:0000256" key="10">
    <source>
        <dbReference type="SAM" id="SignalP"/>
    </source>
</evidence>
<evidence type="ECO:0000313" key="13">
    <source>
        <dbReference type="Proteomes" id="UP000029713"/>
    </source>
</evidence>
<dbReference type="InterPro" id="IPR017853">
    <property type="entry name" value="GH"/>
</dbReference>
<organism evidence="12 13">
    <name type="scientific">Modestobacter caceresii</name>
    <dbReference type="NCBI Taxonomy" id="1522368"/>
    <lineage>
        <taxon>Bacteria</taxon>
        <taxon>Bacillati</taxon>
        <taxon>Actinomycetota</taxon>
        <taxon>Actinomycetes</taxon>
        <taxon>Geodermatophilales</taxon>
        <taxon>Geodermatophilaceae</taxon>
        <taxon>Modestobacter</taxon>
    </lineage>
</organism>
<keyword evidence="3 12" id="KW-0858">Xylan degradation</keyword>
<evidence type="ECO:0000256" key="6">
    <source>
        <dbReference type="ARBA" id="ARBA00023277"/>
    </source>
</evidence>
<accession>A0A098YBY1</accession>
<dbReference type="PANTHER" id="PTHR31490:SF88">
    <property type="entry name" value="BETA-XYLANASE"/>
    <property type="match status" value="1"/>
</dbReference>
<dbReference type="EC" id="3.2.1.8" evidence="9"/>
<dbReference type="AlphaFoldDB" id="A0A098YBY1"/>
<protein>
    <recommendedName>
        <fullName evidence="9">Beta-xylanase</fullName>
        <ecNumber evidence="9">3.2.1.8</ecNumber>
    </recommendedName>
</protein>
<dbReference type="PANTHER" id="PTHR31490">
    <property type="entry name" value="GLYCOSYL HYDROLASE"/>
    <property type="match status" value="1"/>
</dbReference>
<keyword evidence="13" id="KW-1185">Reference proteome</keyword>
<feature type="signal peptide" evidence="10">
    <location>
        <begin position="1"/>
        <end position="32"/>
    </location>
</feature>
<dbReference type="SUPFAM" id="SSF51445">
    <property type="entry name" value="(Trans)glycosidases"/>
    <property type="match status" value="1"/>
</dbReference>
<gene>
    <name evidence="12" type="ORF">IN07_07675</name>
</gene>
<dbReference type="Proteomes" id="UP000029713">
    <property type="component" value="Unassembled WGS sequence"/>
</dbReference>
<dbReference type="InterPro" id="IPR001000">
    <property type="entry name" value="GH10_dom"/>
</dbReference>
<evidence type="ECO:0000256" key="2">
    <source>
        <dbReference type="ARBA" id="ARBA00007495"/>
    </source>
</evidence>
<dbReference type="InterPro" id="IPR044846">
    <property type="entry name" value="GH10"/>
</dbReference>
<evidence type="ECO:0000256" key="5">
    <source>
        <dbReference type="ARBA" id="ARBA00022801"/>
    </source>
</evidence>
<comment type="similarity">
    <text evidence="2 9">Belongs to the glycosyl hydrolase 10 (cellulase F) family.</text>
</comment>
<dbReference type="PRINTS" id="PR00134">
    <property type="entry name" value="GLHYDRLASE10"/>
</dbReference>